<dbReference type="Proteomes" id="UP000655751">
    <property type="component" value="Unassembled WGS sequence"/>
</dbReference>
<keyword evidence="1" id="KW-0472">Membrane</keyword>
<dbReference type="RefSeq" id="WP_196151664.1">
    <property type="nucleotide sequence ID" value="NZ_JADMLG010000010.1"/>
</dbReference>
<evidence type="ECO:0000313" key="3">
    <source>
        <dbReference type="Proteomes" id="UP000655751"/>
    </source>
</evidence>
<accession>A0A931IDD6</accession>
<feature type="transmembrane region" description="Helical" evidence="1">
    <location>
        <begin position="20"/>
        <end position="38"/>
    </location>
</feature>
<keyword evidence="3" id="KW-1185">Reference proteome</keyword>
<evidence type="ECO:0000313" key="2">
    <source>
        <dbReference type="EMBL" id="MBH0779354.1"/>
    </source>
</evidence>
<sequence>MKRGNGSAAPSRAVTAWTQGLLCVAIVACGVIVGGLLHEPEPELTTAPIPATTTVEPAPPTYSFVTPPVTYPTTIPGCASVEPPSEDSAFGFVAAGSPVYDNPRYPWFSGRKAVAMSEALRGALPDGVAVDFAPARESLLFQPIVDAPADHPEFSGFTGAYATVRRGDRTGRLQVNVQRSDRPVPPCVAGALDERRLLDDGVTVDTQDTWSETNGVRTLTRSAQAYVPDGTVVTVFSDNNPDGSRPASAVPLSVDELRALATTPGMRVTAPVPAGTPDAPESCDIRGIRDEESPAIDQGEAERLNKVLAAIPLDDLSLNRPLGALLPGEFDNGGLCQVVRVTRAAGPSQLEVVITVGAEEPSGSSDKQVVDTRRLPDGTVVENRESPGWSPATRGVVVTYRSGTRVAVDSSAEDRSALLTFAQLEAIGLAPGLEVSR</sequence>
<comment type="caution">
    <text evidence="2">The sequence shown here is derived from an EMBL/GenBank/DDBJ whole genome shotgun (WGS) entry which is preliminary data.</text>
</comment>
<dbReference type="PROSITE" id="PS51257">
    <property type="entry name" value="PROKAR_LIPOPROTEIN"/>
    <property type="match status" value="1"/>
</dbReference>
<protein>
    <submittedName>
        <fullName evidence="2">Uncharacterized protein</fullName>
    </submittedName>
</protein>
<keyword evidence="1" id="KW-1133">Transmembrane helix</keyword>
<evidence type="ECO:0000256" key="1">
    <source>
        <dbReference type="SAM" id="Phobius"/>
    </source>
</evidence>
<dbReference type="AlphaFoldDB" id="A0A931IDD6"/>
<keyword evidence="1" id="KW-0812">Transmembrane</keyword>
<gene>
    <name evidence="2" type="ORF">IT779_24095</name>
</gene>
<name>A0A931IDD6_9NOCA</name>
<proteinExistence type="predicted"/>
<reference evidence="2" key="1">
    <citation type="submission" date="2020-11" db="EMBL/GenBank/DDBJ databases">
        <title>Nocardia NEAU-351.nov., a novel actinomycete isolated from the cow dung.</title>
        <authorList>
            <person name="Zhang X."/>
        </authorList>
    </citation>
    <scope>NUCLEOTIDE SEQUENCE</scope>
    <source>
        <strain evidence="2">NEAU-351</strain>
    </source>
</reference>
<dbReference type="EMBL" id="JADMLG010000010">
    <property type="protein sequence ID" value="MBH0779354.1"/>
    <property type="molecule type" value="Genomic_DNA"/>
</dbReference>
<organism evidence="2 3">
    <name type="scientific">Nocardia bovistercoris</name>
    <dbReference type="NCBI Taxonomy" id="2785916"/>
    <lineage>
        <taxon>Bacteria</taxon>
        <taxon>Bacillati</taxon>
        <taxon>Actinomycetota</taxon>
        <taxon>Actinomycetes</taxon>
        <taxon>Mycobacteriales</taxon>
        <taxon>Nocardiaceae</taxon>
        <taxon>Nocardia</taxon>
    </lineage>
</organism>